<evidence type="ECO:0000256" key="1">
    <source>
        <dbReference type="SAM" id="MobiDB-lite"/>
    </source>
</evidence>
<keyword evidence="3" id="KW-1185">Reference proteome</keyword>
<feature type="compositionally biased region" description="Basic residues" evidence="1">
    <location>
        <begin position="1"/>
        <end position="13"/>
    </location>
</feature>
<dbReference type="AlphaFoldDB" id="A0AAV5KGL4"/>
<dbReference type="EMBL" id="BPVZ01000063">
    <property type="protein sequence ID" value="GKV23669.1"/>
    <property type="molecule type" value="Genomic_DNA"/>
</dbReference>
<evidence type="ECO:0000313" key="2">
    <source>
        <dbReference type="EMBL" id="GKV23669.1"/>
    </source>
</evidence>
<evidence type="ECO:0000313" key="3">
    <source>
        <dbReference type="Proteomes" id="UP001054252"/>
    </source>
</evidence>
<name>A0AAV5KGL4_9ROSI</name>
<feature type="region of interest" description="Disordered" evidence="1">
    <location>
        <begin position="1"/>
        <end position="36"/>
    </location>
</feature>
<organism evidence="2 3">
    <name type="scientific">Rubroshorea leprosula</name>
    <dbReference type="NCBI Taxonomy" id="152421"/>
    <lineage>
        <taxon>Eukaryota</taxon>
        <taxon>Viridiplantae</taxon>
        <taxon>Streptophyta</taxon>
        <taxon>Embryophyta</taxon>
        <taxon>Tracheophyta</taxon>
        <taxon>Spermatophyta</taxon>
        <taxon>Magnoliopsida</taxon>
        <taxon>eudicotyledons</taxon>
        <taxon>Gunneridae</taxon>
        <taxon>Pentapetalae</taxon>
        <taxon>rosids</taxon>
        <taxon>malvids</taxon>
        <taxon>Malvales</taxon>
        <taxon>Dipterocarpaceae</taxon>
        <taxon>Rubroshorea</taxon>
    </lineage>
</organism>
<protein>
    <submittedName>
        <fullName evidence="2">Uncharacterized protein</fullName>
    </submittedName>
</protein>
<comment type="caution">
    <text evidence="2">The sequence shown here is derived from an EMBL/GenBank/DDBJ whole genome shotgun (WGS) entry which is preliminary data.</text>
</comment>
<sequence length="60" mass="7137">MVPNKGCRRRRRIRSDLSFGSNDGNDDVGGRQRIKKEIRNLRKKGKKWEEKKIKKDKIVN</sequence>
<proteinExistence type="predicted"/>
<gene>
    <name evidence="2" type="ORF">SLEP1_g33373</name>
</gene>
<dbReference type="Proteomes" id="UP001054252">
    <property type="component" value="Unassembled WGS sequence"/>
</dbReference>
<accession>A0AAV5KGL4</accession>
<reference evidence="2 3" key="1">
    <citation type="journal article" date="2021" name="Commun. Biol.">
        <title>The genome of Shorea leprosula (Dipterocarpaceae) highlights the ecological relevance of drought in aseasonal tropical rainforests.</title>
        <authorList>
            <person name="Ng K.K.S."/>
            <person name="Kobayashi M.J."/>
            <person name="Fawcett J.A."/>
            <person name="Hatakeyama M."/>
            <person name="Paape T."/>
            <person name="Ng C.H."/>
            <person name="Ang C.C."/>
            <person name="Tnah L.H."/>
            <person name="Lee C.T."/>
            <person name="Nishiyama T."/>
            <person name="Sese J."/>
            <person name="O'Brien M.J."/>
            <person name="Copetti D."/>
            <person name="Mohd Noor M.I."/>
            <person name="Ong R.C."/>
            <person name="Putra M."/>
            <person name="Sireger I.Z."/>
            <person name="Indrioko S."/>
            <person name="Kosugi Y."/>
            <person name="Izuno A."/>
            <person name="Isagi Y."/>
            <person name="Lee S.L."/>
            <person name="Shimizu K.K."/>
        </authorList>
    </citation>
    <scope>NUCLEOTIDE SEQUENCE [LARGE SCALE GENOMIC DNA]</scope>
    <source>
        <strain evidence="2">214</strain>
    </source>
</reference>